<name>A0A9P7G963_9AGAR</name>
<dbReference type="GO" id="GO:0050660">
    <property type="term" value="F:flavin adenine dinucleotide binding"/>
    <property type="evidence" value="ECO:0007669"/>
    <property type="project" value="TreeGrafter"/>
</dbReference>
<feature type="domain" description="FAD/NAD(P)-binding" evidence="1">
    <location>
        <begin position="37"/>
        <end position="218"/>
    </location>
</feature>
<reference evidence="2" key="1">
    <citation type="submission" date="2020-07" db="EMBL/GenBank/DDBJ databases">
        <authorList>
            <person name="Nieuwenhuis M."/>
            <person name="Van De Peppel L.J.J."/>
        </authorList>
    </citation>
    <scope>NUCLEOTIDE SEQUENCE</scope>
    <source>
        <strain evidence="2">AP01</strain>
        <tissue evidence="2">Mycelium</tissue>
    </source>
</reference>
<dbReference type="InterPro" id="IPR036188">
    <property type="entry name" value="FAD/NAD-bd_sf"/>
</dbReference>
<dbReference type="PANTHER" id="PTHR43735">
    <property type="entry name" value="APOPTOSIS-INDUCING FACTOR 1"/>
    <property type="match status" value="1"/>
</dbReference>
<dbReference type="SUPFAM" id="SSF51905">
    <property type="entry name" value="FAD/NAD(P)-binding domain"/>
    <property type="match status" value="1"/>
</dbReference>
<comment type="caution">
    <text evidence="2">The sequence shown here is derived from an EMBL/GenBank/DDBJ whole genome shotgun (WGS) entry which is preliminary data.</text>
</comment>
<dbReference type="GO" id="GO:0004174">
    <property type="term" value="F:electron-transferring-flavoprotein dehydrogenase activity"/>
    <property type="evidence" value="ECO:0007669"/>
    <property type="project" value="TreeGrafter"/>
</dbReference>
<keyword evidence="3" id="KW-1185">Reference proteome</keyword>
<protein>
    <recommendedName>
        <fullName evidence="1">FAD/NAD(P)-binding domain-containing protein</fullName>
    </recommendedName>
</protein>
<dbReference type="GO" id="GO:0005737">
    <property type="term" value="C:cytoplasm"/>
    <property type="evidence" value="ECO:0007669"/>
    <property type="project" value="TreeGrafter"/>
</dbReference>
<evidence type="ECO:0000313" key="2">
    <source>
        <dbReference type="EMBL" id="KAG5644478.1"/>
    </source>
</evidence>
<organism evidence="2 3">
    <name type="scientific">Asterophora parasitica</name>
    <dbReference type="NCBI Taxonomy" id="117018"/>
    <lineage>
        <taxon>Eukaryota</taxon>
        <taxon>Fungi</taxon>
        <taxon>Dikarya</taxon>
        <taxon>Basidiomycota</taxon>
        <taxon>Agaricomycotina</taxon>
        <taxon>Agaricomycetes</taxon>
        <taxon>Agaricomycetidae</taxon>
        <taxon>Agaricales</taxon>
        <taxon>Tricholomatineae</taxon>
        <taxon>Lyophyllaceae</taxon>
        <taxon>Asterophora</taxon>
    </lineage>
</organism>
<dbReference type="OrthoDB" id="202203at2759"/>
<dbReference type="EMBL" id="JABCKV010000068">
    <property type="protein sequence ID" value="KAG5644478.1"/>
    <property type="molecule type" value="Genomic_DNA"/>
</dbReference>
<gene>
    <name evidence="2" type="ORF">DXG03_008305</name>
</gene>
<sequence length="389" mass="42245">MTPEPPVLHRRLQAIVTSISNTSLTLSKSFPEHGLPTETVPFDYLIYALGSHLPMPLNLWSIDASGNPVPSKPTKKGRQLPVYHGIKTQGIEWMKEHQKIVEDAPTVLVVGGGALGIQFATDIANVHPTKQVTLLHSRKRLLPRFDEGMHTEILNALYSFDNIDVILGERLDLASVEEDKTSDSGQRIVRTLAGREIAADLVLLCTGQSPNTGLLKELHPATVNPGDGLAHVLRTLQLGVLPAPQTSTDKLEASLKQVTLSDSAPKADVEVTLQETPYPHIFVVGDAADAFGAIPAGGNAYYQGEVAARNVLRLIKRSEGASEADEPLELYSPLPPAIKVSLGLDKAVIQFMDGSIHHKSDIPHDLAASTMWPLYGIDVKDENDPRMYD</sequence>
<accession>A0A9P7G963</accession>
<dbReference type="Pfam" id="PF07992">
    <property type="entry name" value="Pyr_redox_2"/>
    <property type="match status" value="1"/>
</dbReference>
<dbReference type="PANTHER" id="PTHR43735:SF2">
    <property type="entry name" value="FE-REGULATED PROTEIN 8"/>
    <property type="match status" value="1"/>
</dbReference>
<dbReference type="Gene3D" id="3.50.50.60">
    <property type="entry name" value="FAD/NAD(P)-binding domain"/>
    <property type="match status" value="3"/>
</dbReference>
<dbReference type="InterPro" id="IPR023753">
    <property type="entry name" value="FAD/NAD-binding_dom"/>
</dbReference>
<proteinExistence type="predicted"/>
<reference evidence="2" key="2">
    <citation type="submission" date="2021-10" db="EMBL/GenBank/DDBJ databases">
        <title>Phylogenomics reveals ancestral predisposition of the termite-cultivated fungus Termitomyces towards a domesticated lifestyle.</title>
        <authorList>
            <person name="Auxier B."/>
            <person name="Grum-Grzhimaylo A."/>
            <person name="Cardenas M.E."/>
            <person name="Lodge J.D."/>
            <person name="Laessoe T."/>
            <person name="Pedersen O."/>
            <person name="Smith M.E."/>
            <person name="Kuyper T.W."/>
            <person name="Franco-Molano E.A."/>
            <person name="Baroni T.J."/>
            <person name="Aanen D.K."/>
        </authorList>
    </citation>
    <scope>NUCLEOTIDE SEQUENCE</scope>
    <source>
        <strain evidence="2">AP01</strain>
        <tissue evidence="2">Mycelium</tissue>
    </source>
</reference>
<dbReference type="PRINTS" id="PR00368">
    <property type="entry name" value="FADPNR"/>
</dbReference>
<dbReference type="Proteomes" id="UP000775547">
    <property type="component" value="Unassembled WGS sequence"/>
</dbReference>
<evidence type="ECO:0000259" key="1">
    <source>
        <dbReference type="Pfam" id="PF07992"/>
    </source>
</evidence>
<evidence type="ECO:0000313" key="3">
    <source>
        <dbReference type="Proteomes" id="UP000775547"/>
    </source>
</evidence>
<dbReference type="AlphaFoldDB" id="A0A9P7G963"/>